<gene>
    <name evidence="2" type="ORF">UFOVP1200_3</name>
    <name evidence="1" type="ORF">UFOVP469_30</name>
</gene>
<evidence type="ECO:0000313" key="1">
    <source>
        <dbReference type="EMBL" id="CAB4144439.1"/>
    </source>
</evidence>
<name>A0A6J5MLJ7_9CAUD</name>
<organism evidence="1">
    <name type="scientific">uncultured Caudovirales phage</name>
    <dbReference type="NCBI Taxonomy" id="2100421"/>
    <lineage>
        <taxon>Viruses</taxon>
        <taxon>Duplodnaviria</taxon>
        <taxon>Heunggongvirae</taxon>
        <taxon>Uroviricota</taxon>
        <taxon>Caudoviricetes</taxon>
        <taxon>Peduoviridae</taxon>
        <taxon>Maltschvirus</taxon>
        <taxon>Maltschvirus maltsch</taxon>
    </lineage>
</organism>
<evidence type="ECO:0000313" key="2">
    <source>
        <dbReference type="EMBL" id="CAB4189541.1"/>
    </source>
</evidence>
<sequence>MRAMILEPADRVASVNRPRLDFTAWWRAFDAELMARGLPPSLGGTARDWWVAGCFTPTEAADRIVAHNGAPVPALQGALAGFDMTAIDLGVLIGRDPTTISRWMTGKAIVPRWLWLLLDAWAQHPALLYEARAQYLAKGEPS</sequence>
<reference evidence="1" key="1">
    <citation type="submission" date="2020-04" db="EMBL/GenBank/DDBJ databases">
        <authorList>
            <person name="Chiriac C."/>
            <person name="Salcher M."/>
            <person name="Ghai R."/>
            <person name="Kavagutti S V."/>
        </authorList>
    </citation>
    <scope>NUCLEOTIDE SEQUENCE</scope>
</reference>
<protein>
    <submittedName>
        <fullName evidence="1">Uncharacterized protein</fullName>
    </submittedName>
</protein>
<proteinExistence type="predicted"/>
<accession>A0A6J5MLJ7</accession>
<dbReference type="EMBL" id="LR797153">
    <property type="protein sequence ID" value="CAB4189541.1"/>
    <property type="molecule type" value="Genomic_DNA"/>
</dbReference>
<dbReference type="EMBL" id="LR796428">
    <property type="protein sequence ID" value="CAB4144439.1"/>
    <property type="molecule type" value="Genomic_DNA"/>
</dbReference>